<dbReference type="InterPro" id="IPR011701">
    <property type="entry name" value="MFS"/>
</dbReference>
<keyword evidence="4" id="KW-1133">Transmembrane helix</keyword>
<dbReference type="PANTHER" id="PTHR11360">
    <property type="entry name" value="MONOCARBOXYLATE TRANSPORTER"/>
    <property type="match status" value="1"/>
</dbReference>
<organism evidence="6 7">
    <name type="scientific">Hericium alpestre</name>
    <dbReference type="NCBI Taxonomy" id="135208"/>
    <lineage>
        <taxon>Eukaryota</taxon>
        <taxon>Fungi</taxon>
        <taxon>Dikarya</taxon>
        <taxon>Basidiomycota</taxon>
        <taxon>Agaricomycotina</taxon>
        <taxon>Agaricomycetes</taxon>
        <taxon>Russulales</taxon>
        <taxon>Hericiaceae</taxon>
        <taxon>Hericium</taxon>
    </lineage>
</organism>
<dbReference type="STRING" id="135208.A0A4Z0ACK4"/>
<evidence type="ECO:0000256" key="2">
    <source>
        <dbReference type="ARBA" id="ARBA00006727"/>
    </source>
</evidence>
<dbReference type="EMBL" id="SFCI01000005">
    <property type="protein sequence ID" value="TFY83889.1"/>
    <property type="molecule type" value="Genomic_DNA"/>
</dbReference>
<dbReference type="InterPro" id="IPR036259">
    <property type="entry name" value="MFS_trans_sf"/>
</dbReference>
<dbReference type="GO" id="GO:0016020">
    <property type="term" value="C:membrane"/>
    <property type="evidence" value="ECO:0007669"/>
    <property type="project" value="UniProtKB-SubCell"/>
</dbReference>
<dbReference type="Gene3D" id="1.20.1250.20">
    <property type="entry name" value="MFS general substrate transporter like domains"/>
    <property type="match status" value="2"/>
</dbReference>
<feature type="transmembrane region" description="Helical" evidence="4">
    <location>
        <begin position="161"/>
        <end position="183"/>
    </location>
</feature>
<feature type="transmembrane region" description="Helical" evidence="4">
    <location>
        <begin position="195"/>
        <end position="215"/>
    </location>
</feature>
<protein>
    <recommendedName>
        <fullName evidence="5">Major facilitator superfamily (MFS) profile domain-containing protein</fullName>
    </recommendedName>
</protein>
<comment type="subcellular location">
    <subcellularLocation>
        <location evidence="1">Membrane</location>
        <topology evidence="1">Multi-pass membrane protein</topology>
    </subcellularLocation>
</comment>
<name>A0A4Z0ACK4_9AGAM</name>
<evidence type="ECO:0000256" key="3">
    <source>
        <dbReference type="SAM" id="MobiDB-lite"/>
    </source>
</evidence>
<feature type="transmembrane region" description="Helical" evidence="4">
    <location>
        <begin position="273"/>
        <end position="298"/>
    </location>
</feature>
<dbReference type="GO" id="GO:0022857">
    <property type="term" value="F:transmembrane transporter activity"/>
    <property type="evidence" value="ECO:0007669"/>
    <property type="project" value="InterPro"/>
</dbReference>
<dbReference type="PROSITE" id="PS50850">
    <property type="entry name" value="MFS"/>
    <property type="match status" value="1"/>
</dbReference>
<evidence type="ECO:0000313" key="7">
    <source>
        <dbReference type="Proteomes" id="UP000298061"/>
    </source>
</evidence>
<dbReference type="SUPFAM" id="SSF103473">
    <property type="entry name" value="MFS general substrate transporter"/>
    <property type="match status" value="1"/>
</dbReference>
<feature type="transmembrane region" description="Helical" evidence="4">
    <location>
        <begin position="398"/>
        <end position="420"/>
    </location>
</feature>
<feature type="transmembrane region" description="Helical" evidence="4">
    <location>
        <begin position="363"/>
        <end position="386"/>
    </location>
</feature>
<keyword evidence="4" id="KW-0812">Transmembrane</keyword>
<gene>
    <name evidence="6" type="ORF">EWM64_g122</name>
</gene>
<dbReference type="AlphaFoldDB" id="A0A4Z0ACK4"/>
<feature type="transmembrane region" description="Helical" evidence="4">
    <location>
        <begin position="310"/>
        <end position="329"/>
    </location>
</feature>
<feature type="transmembrane region" description="Helical" evidence="4">
    <location>
        <begin position="432"/>
        <end position="451"/>
    </location>
</feature>
<sequence>MSTTPSTQLEDQATATPARSASMSSVKKGDEVDLEKRINEKEEVLDGQPDAPVVDPYAPPDGGWQAWSTVVGSTLVGFSTFGVVNAFGQFSSFYRSDYLSNYNATLISMIGAIQVFVLYFCGAFSGSLFDAYGPKYMIPSSGVVTTFAFFMLSITKPQQIYQQYLTQAILFNLGATFGFFPALSVVTHWFEKKRAYALGCVLAGASAGGIVFPIMLSKLVPRVGFGWAVRAIAFIILGSYVIATFTIKARRPPKPLPPLSRIIDIAAFRDPRYALFAAGAWLNILSVFNPFFYITIYGTVMHGQDSVTPYLLPIMNATSIFGRTLPAILADKVGRFNVISVTTLLCAIFSLSLWYTSTSESSIIAFAAVYGFVSGPFFTLMPACVSQISPLDKIGGRIGMLFATLSFGALAGTPIGGVFIRTYSREHFEHLILYTGIVGLAGSALLFAARFKCDSRFLARV</sequence>
<feature type="compositionally biased region" description="Basic and acidic residues" evidence="3">
    <location>
        <begin position="27"/>
        <end position="43"/>
    </location>
</feature>
<dbReference type="OrthoDB" id="6509908at2759"/>
<evidence type="ECO:0000313" key="6">
    <source>
        <dbReference type="EMBL" id="TFY83889.1"/>
    </source>
</evidence>
<evidence type="ECO:0000256" key="4">
    <source>
        <dbReference type="SAM" id="Phobius"/>
    </source>
</evidence>
<dbReference type="InterPro" id="IPR050327">
    <property type="entry name" value="Proton-linked_MCT"/>
</dbReference>
<feature type="compositionally biased region" description="Polar residues" evidence="3">
    <location>
        <begin position="1"/>
        <end position="25"/>
    </location>
</feature>
<comment type="caution">
    <text evidence="6">The sequence shown here is derived from an EMBL/GenBank/DDBJ whole genome shotgun (WGS) entry which is preliminary data.</text>
</comment>
<feature type="transmembrane region" description="Helical" evidence="4">
    <location>
        <begin position="107"/>
        <end position="129"/>
    </location>
</feature>
<evidence type="ECO:0000256" key="1">
    <source>
        <dbReference type="ARBA" id="ARBA00004141"/>
    </source>
</evidence>
<dbReference type="InterPro" id="IPR020846">
    <property type="entry name" value="MFS_dom"/>
</dbReference>
<feature type="transmembrane region" description="Helical" evidence="4">
    <location>
        <begin position="66"/>
        <end position="87"/>
    </location>
</feature>
<dbReference type="PANTHER" id="PTHR11360:SF177">
    <property type="entry name" value="RIBOFLAVIN TRANSPORTER MCH5"/>
    <property type="match status" value="1"/>
</dbReference>
<comment type="similarity">
    <text evidence="2">Belongs to the major facilitator superfamily. Monocarboxylate porter (TC 2.A.1.13) family.</text>
</comment>
<feature type="region of interest" description="Disordered" evidence="3">
    <location>
        <begin position="1"/>
        <end position="43"/>
    </location>
</feature>
<feature type="transmembrane region" description="Helical" evidence="4">
    <location>
        <begin position="336"/>
        <end position="357"/>
    </location>
</feature>
<accession>A0A4Z0ACK4</accession>
<feature type="domain" description="Major facilitator superfamily (MFS) profile" evidence="5">
    <location>
        <begin position="232"/>
        <end position="461"/>
    </location>
</feature>
<proteinExistence type="inferred from homology"/>
<feature type="transmembrane region" description="Helical" evidence="4">
    <location>
        <begin position="136"/>
        <end position="155"/>
    </location>
</feature>
<keyword evidence="4" id="KW-0472">Membrane</keyword>
<reference evidence="6 7" key="1">
    <citation type="submission" date="2019-02" db="EMBL/GenBank/DDBJ databases">
        <title>Genome sequencing of the rare red list fungi Hericium alpestre (H. flagellum).</title>
        <authorList>
            <person name="Buettner E."/>
            <person name="Kellner H."/>
        </authorList>
    </citation>
    <scope>NUCLEOTIDE SEQUENCE [LARGE SCALE GENOMIC DNA]</scope>
    <source>
        <strain evidence="6 7">DSM 108284</strain>
    </source>
</reference>
<evidence type="ECO:0000259" key="5">
    <source>
        <dbReference type="PROSITE" id="PS50850"/>
    </source>
</evidence>
<feature type="transmembrane region" description="Helical" evidence="4">
    <location>
        <begin position="227"/>
        <end position="247"/>
    </location>
</feature>
<keyword evidence="7" id="KW-1185">Reference proteome</keyword>
<dbReference type="Pfam" id="PF07690">
    <property type="entry name" value="MFS_1"/>
    <property type="match status" value="1"/>
</dbReference>
<dbReference type="Proteomes" id="UP000298061">
    <property type="component" value="Unassembled WGS sequence"/>
</dbReference>